<dbReference type="RefSeq" id="WP_221429945.1">
    <property type="nucleotide sequence ID" value="NZ_CP081294.1"/>
</dbReference>
<proteinExistence type="predicted"/>
<protein>
    <recommendedName>
        <fullName evidence="3">Lipoprotein</fullName>
    </recommendedName>
</protein>
<dbReference type="EMBL" id="CP081294">
    <property type="protein sequence ID" value="QZD94196.1"/>
    <property type="molecule type" value="Genomic_DNA"/>
</dbReference>
<dbReference type="PROSITE" id="PS51257">
    <property type="entry name" value="PROKAR_LIPOPROTEIN"/>
    <property type="match status" value="1"/>
</dbReference>
<accession>A0ABX8ZYV2</accession>
<evidence type="ECO:0008006" key="3">
    <source>
        <dbReference type="Google" id="ProtNLM"/>
    </source>
</evidence>
<organism evidence="1 2">
    <name type="scientific">Qipengyuania gelatinilytica</name>
    <dbReference type="NCBI Taxonomy" id="2867231"/>
    <lineage>
        <taxon>Bacteria</taxon>
        <taxon>Pseudomonadati</taxon>
        <taxon>Pseudomonadota</taxon>
        <taxon>Alphaproteobacteria</taxon>
        <taxon>Sphingomonadales</taxon>
        <taxon>Erythrobacteraceae</taxon>
        <taxon>Qipengyuania</taxon>
    </lineage>
</organism>
<name>A0ABX8ZYV2_9SPHN</name>
<keyword evidence="2" id="KW-1185">Reference proteome</keyword>
<evidence type="ECO:0000313" key="2">
    <source>
        <dbReference type="Proteomes" id="UP000824321"/>
    </source>
</evidence>
<reference evidence="1 2" key="1">
    <citation type="submission" date="2021-08" db="EMBL/GenBank/DDBJ databases">
        <title>Comparative Genomics Analysis of the Genus Qipengyuania Reveals Extensive Genetic Diversity and Metabolic Versatility, Including the Description of Fifteen Novel Species.</title>
        <authorList>
            <person name="Liu Y."/>
        </authorList>
    </citation>
    <scope>NUCLEOTIDE SEQUENCE [LARGE SCALE GENOMIC DNA]</scope>
    <source>
        <strain evidence="1 2">1NDH1</strain>
    </source>
</reference>
<evidence type="ECO:0000313" key="1">
    <source>
        <dbReference type="EMBL" id="QZD94196.1"/>
    </source>
</evidence>
<sequence>MKKTAIVLASLALTACGESGPDFDVGVRGDAAAIKQELAQIAGSTSGIGGVAPIALSSEGDSLVFTVPAKDGYDPGRIKMDFSQGEGITKVAVTVDMPMVPMGDNMVLSEEKVEFELRKALKIWGSKYGDFGMAASRDTLEANVAAVAIAAQGADTGSLFYTGGTSDWAAGSTSDWDGASYDDGTGWGADSGADDYYADDGGWGAGS</sequence>
<dbReference type="Proteomes" id="UP000824321">
    <property type="component" value="Chromosome"/>
</dbReference>
<gene>
    <name evidence="1" type="ORF">K3136_08785</name>
</gene>